<organism evidence="1 2">
    <name type="scientific">Rossellomorea aquimaris</name>
    <dbReference type="NCBI Taxonomy" id="189382"/>
    <lineage>
        <taxon>Bacteria</taxon>
        <taxon>Bacillati</taxon>
        <taxon>Bacillota</taxon>
        <taxon>Bacilli</taxon>
        <taxon>Bacillales</taxon>
        <taxon>Bacillaceae</taxon>
        <taxon>Rossellomorea</taxon>
    </lineage>
</organism>
<protein>
    <submittedName>
        <fullName evidence="1">Uncharacterized protein</fullName>
    </submittedName>
</protein>
<gene>
    <name evidence="1" type="ORF">FZC85_16860</name>
</gene>
<accession>A0A5D4U8C5</accession>
<sequence>MCINEETLNELRIALLKDKEDGTVIELITAATPPAVRPPNIRGVVQKVNCGTLVLELTSGPPNRKGIYSIPQLIGFVPASDDKE</sequence>
<name>A0A5D4U8C5_9BACI</name>
<evidence type="ECO:0000313" key="1">
    <source>
        <dbReference type="EMBL" id="TYS83665.1"/>
    </source>
</evidence>
<dbReference type="EMBL" id="VTEZ01000005">
    <property type="protein sequence ID" value="TYS83665.1"/>
    <property type="molecule type" value="Genomic_DNA"/>
</dbReference>
<dbReference type="RefSeq" id="WP_148970184.1">
    <property type="nucleotide sequence ID" value="NZ_JBNIKW010000005.1"/>
</dbReference>
<reference evidence="1 2" key="1">
    <citation type="submission" date="2019-08" db="EMBL/GenBank/DDBJ databases">
        <title>Bacillus genomes from the desert of Cuatro Cienegas, Coahuila.</title>
        <authorList>
            <person name="Olmedo-Alvarez G."/>
        </authorList>
    </citation>
    <scope>NUCLEOTIDE SEQUENCE [LARGE SCALE GENOMIC DNA]</scope>
    <source>
        <strain evidence="1 2">CH87b_3T</strain>
    </source>
</reference>
<proteinExistence type="predicted"/>
<evidence type="ECO:0000313" key="2">
    <source>
        <dbReference type="Proteomes" id="UP000324269"/>
    </source>
</evidence>
<comment type="caution">
    <text evidence="1">The sequence shown here is derived from an EMBL/GenBank/DDBJ whole genome shotgun (WGS) entry which is preliminary data.</text>
</comment>
<dbReference type="AlphaFoldDB" id="A0A5D4U8C5"/>
<dbReference type="Proteomes" id="UP000324269">
    <property type="component" value="Unassembled WGS sequence"/>
</dbReference>